<evidence type="ECO:0000313" key="3">
    <source>
        <dbReference type="Proteomes" id="UP001497623"/>
    </source>
</evidence>
<dbReference type="AlphaFoldDB" id="A0AAV2QGH9"/>
<dbReference type="EMBL" id="CAXKWB010006785">
    <property type="protein sequence ID" value="CAL4084387.1"/>
    <property type="molecule type" value="Genomic_DNA"/>
</dbReference>
<reference evidence="2 3" key="1">
    <citation type="submission" date="2024-05" db="EMBL/GenBank/DDBJ databases">
        <authorList>
            <person name="Wallberg A."/>
        </authorList>
    </citation>
    <scope>NUCLEOTIDE SEQUENCE [LARGE SCALE GENOMIC DNA]</scope>
</reference>
<organism evidence="2 3">
    <name type="scientific">Meganyctiphanes norvegica</name>
    <name type="common">Northern krill</name>
    <name type="synonym">Thysanopoda norvegica</name>
    <dbReference type="NCBI Taxonomy" id="48144"/>
    <lineage>
        <taxon>Eukaryota</taxon>
        <taxon>Metazoa</taxon>
        <taxon>Ecdysozoa</taxon>
        <taxon>Arthropoda</taxon>
        <taxon>Crustacea</taxon>
        <taxon>Multicrustacea</taxon>
        <taxon>Malacostraca</taxon>
        <taxon>Eumalacostraca</taxon>
        <taxon>Eucarida</taxon>
        <taxon>Euphausiacea</taxon>
        <taxon>Euphausiidae</taxon>
        <taxon>Meganyctiphanes</taxon>
    </lineage>
</organism>
<dbReference type="Proteomes" id="UP001497623">
    <property type="component" value="Unassembled WGS sequence"/>
</dbReference>
<evidence type="ECO:0000313" key="2">
    <source>
        <dbReference type="EMBL" id="CAL4084387.1"/>
    </source>
</evidence>
<name>A0AAV2QGH9_MEGNR</name>
<accession>A0AAV2QGH9</accession>
<feature type="chain" id="PRO_5043573235" evidence="1">
    <location>
        <begin position="20"/>
        <end position="110"/>
    </location>
</feature>
<sequence>IGTMRHLLLLLALAHTGSAVYFCFFCGNWPETNTWYDTECGQDNYTGVWWSWPSEMTCSTEVFYDGSEHVERGYTSNSVEDGKCEDTGVSIKCYCKGDICNKHLCQDCSI</sequence>
<protein>
    <submittedName>
        <fullName evidence="2">Uncharacterized protein</fullName>
    </submittedName>
</protein>
<feature type="signal peptide" evidence="1">
    <location>
        <begin position="1"/>
        <end position="19"/>
    </location>
</feature>
<comment type="caution">
    <text evidence="2">The sequence shown here is derived from an EMBL/GenBank/DDBJ whole genome shotgun (WGS) entry which is preliminary data.</text>
</comment>
<keyword evidence="1" id="KW-0732">Signal</keyword>
<evidence type="ECO:0000256" key="1">
    <source>
        <dbReference type="SAM" id="SignalP"/>
    </source>
</evidence>
<gene>
    <name evidence="2" type="ORF">MNOR_LOCUS12407</name>
</gene>
<feature type="non-terminal residue" evidence="2">
    <location>
        <position position="1"/>
    </location>
</feature>
<proteinExistence type="predicted"/>
<keyword evidence="3" id="KW-1185">Reference proteome</keyword>